<keyword evidence="2 5" id="KW-0689">Ribosomal protein</keyword>
<keyword evidence="7" id="KW-1185">Reference proteome</keyword>
<evidence type="ECO:0000313" key="7">
    <source>
        <dbReference type="Proteomes" id="UP001054846"/>
    </source>
</evidence>
<organism evidence="6 7">
    <name type="scientific">Gloeobacter morelensis MG652769</name>
    <dbReference type="NCBI Taxonomy" id="2781736"/>
    <lineage>
        <taxon>Bacteria</taxon>
        <taxon>Bacillati</taxon>
        <taxon>Cyanobacteriota</taxon>
        <taxon>Cyanophyceae</taxon>
        <taxon>Gloeobacterales</taxon>
        <taxon>Gloeobacteraceae</taxon>
        <taxon>Gloeobacter</taxon>
        <taxon>Gloeobacter morelensis</taxon>
    </lineage>
</organism>
<evidence type="ECO:0000313" key="6">
    <source>
        <dbReference type="EMBL" id="UFP95055.1"/>
    </source>
</evidence>
<evidence type="ECO:0000256" key="5">
    <source>
        <dbReference type="HAMAP-Rule" id="MF_00362"/>
    </source>
</evidence>
<dbReference type="InterPro" id="IPR022973">
    <property type="entry name" value="Ribosomal_uL10_bac"/>
</dbReference>
<comment type="function">
    <text evidence="5">Forms part of the ribosomal stalk, playing a central role in the interaction of the ribosome with GTP-bound translation factors.</text>
</comment>
<dbReference type="InterPro" id="IPR043141">
    <property type="entry name" value="Ribosomal_uL10-like_sf"/>
</dbReference>
<dbReference type="Pfam" id="PF00466">
    <property type="entry name" value="Ribosomal_L10"/>
    <property type="match status" value="1"/>
</dbReference>
<reference evidence="6 7" key="1">
    <citation type="journal article" date="2021" name="Genome Biol. Evol.">
        <title>Complete Genome Sequencing of a Novel Gloeobacter Species from a Waterfall Cave in Mexico.</title>
        <authorList>
            <person name="Saw J.H."/>
            <person name="Cardona T."/>
            <person name="Montejano G."/>
        </authorList>
    </citation>
    <scope>NUCLEOTIDE SEQUENCE [LARGE SCALE GENOMIC DNA]</scope>
    <source>
        <strain evidence="6">MG652769</strain>
    </source>
</reference>
<evidence type="ECO:0000256" key="1">
    <source>
        <dbReference type="ARBA" id="ARBA00008889"/>
    </source>
</evidence>
<dbReference type="HAMAP" id="MF_00362">
    <property type="entry name" value="Ribosomal_uL10"/>
    <property type="match status" value="1"/>
</dbReference>
<dbReference type="NCBIfam" id="NF000955">
    <property type="entry name" value="PRK00099.1-1"/>
    <property type="match status" value="1"/>
</dbReference>
<dbReference type="CDD" id="cd05797">
    <property type="entry name" value="Ribosomal_L10"/>
    <property type="match status" value="1"/>
</dbReference>
<dbReference type="Gene3D" id="3.30.70.1730">
    <property type="match status" value="1"/>
</dbReference>
<dbReference type="PROSITE" id="PS01109">
    <property type="entry name" value="RIBOSOMAL_L10"/>
    <property type="match status" value="1"/>
</dbReference>
<dbReference type="InterPro" id="IPR002363">
    <property type="entry name" value="Ribosomal_uL10_CS_bac"/>
</dbReference>
<evidence type="ECO:0000256" key="2">
    <source>
        <dbReference type="ARBA" id="ARBA00022980"/>
    </source>
</evidence>
<sequence length="192" mass="20710">MGKRPVKEALVGDLQELLEKSSVVMVIDYRGLSVAEITGLRRRLREHGGTCVVAKNTLMGVATRETAWQNIDPLLAGPSAFLFGNEKIKEMLKTYEDFARETKKTEFRGAVVDGALVTLDGLKAIADLPPKEVLLAQFAGALKVLPTKIAVGINQVPTKVAVGINEVPAGLARVLEALRKQKEAQQQPQAAA</sequence>
<dbReference type="GO" id="GO:0005840">
    <property type="term" value="C:ribosome"/>
    <property type="evidence" value="ECO:0007669"/>
    <property type="project" value="UniProtKB-KW"/>
</dbReference>
<keyword evidence="3 5" id="KW-0687">Ribonucleoprotein</keyword>
<protein>
    <recommendedName>
        <fullName evidence="4 5">Large ribosomal subunit protein uL10</fullName>
    </recommendedName>
</protein>
<evidence type="ECO:0000256" key="3">
    <source>
        <dbReference type="ARBA" id="ARBA00023274"/>
    </source>
</evidence>
<gene>
    <name evidence="5" type="primary">rplJ</name>
    <name evidence="5" type="synonym">rpl10</name>
    <name evidence="6" type="ORF">ISF26_02055</name>
</gene>
<comment type="subunit">
    <text evidence="5">Part of the ribosomal stalk of the 50S ribosomal subunit. The N-terminus interacts with L11 and the large rRNA to form the base of the stalk. The C-terminus forms an elongated spine to which L12 dimers bind in a sequential fashion forming a multimeric L10(L12)X complex.</text>
</comment>
<name>A0ABY3PN58_9CYAN</name>
<dbReference type="InterPro" id="IPR047865">
    <property type="entry name" value="Ribosomal_uL10_bac_type"/>
</dbReference>
<dbReference type="RefSeq" id="WP_230842190.1">
    <property type="nucleotide sequence ID" value="NZ_CP063845.1"/>
</dbReference>
<keyword evidence="5" id="KW-0694">RNA-binding</keyword>
<dbReference type="Proteomes" id="UP001054846">
    <property type="component" value="Chromosome"/>
</dbReference>
<dbReference type="Gene3D" id="6.10.250.290">
    <property type="match status" value="1"/>
</dbReference>
<keyword evidence="5" id="KW-0699">rRNA-binding</keyword>
<dbReference type="InterPro" id="IPR001790">
    <property type="entry name" value="Ribosomal_uL10"/>
</dbReference>
<dbReference type="PANTHER" id="PTHR11560">
    <property type="entry name" value="39S RIBOSOMAL PROTEIN L10, MITOCHONDRIAL"/>
    <property type="match status" value="1"/>
</dbReference>
<dbReference type="EMBL" id="CP063845">
    <property type="protein sequence ID" value="UFP95055.1"/>
    <property type="molecule type" value="Genomic_DNA"/>
</dbReference>
<evidence type="ECO:0000256" key="4">
    <source>
        <dbReference type="ARBA" id="ARBA00035202"/>
    </source>
</evidence>
<accession>A0ABY3PN58</accession>
<comment type="similarity">
    <text evidence="1 5">Belongs to the universal ribosomal protein uL10 family.</text>
</comment>
<proteinExistence type="inferred from homology"/>
<dbReference type="SUPFAM" id="SSF160369">
    <property type="entry name" value="Ribosomal protein L10-like"/>
    <property type="match status" value="1"/>
</dbReference>